<dbReference type="CDD" id="cd13606">
    <property type="entry name" value="PBP2_ProX_like"/>
    <property type="match status" value="1"/>
</dbReference>
<dbReference type="PROSITE" id="PS51257">
    <property type="entry name" value="PROKAR_LIPOPROTEIN"/>
    <property type="match status" value="1"/>
</dbReference>
<dbReference type="RefSeq" id="WP_013161510.1">
    <property type="nucleotide sequence ID" value="NZ_CP010341.1"/>
</dbReference>
<protein>
    <submittedName>
        <fullName evidence="2">Glycine betaine/choline Binding protein of ABC transporter</fullName>
    </submittedName>
</protein>
<dbReference type="Gene3D" id="3.40.190.120">
    <property type="entry name" value="Osmoprotection protein (prox), domain 2"/>
    <property type="match status" value="1"/>
</dbReference>
<gene>
    <name evidence="2" type="ORF">PFCIRM138_09465</name>
</gene>
<proteinExistence type="predicted"/>
<dbReference type="InterPro" id="IPR007210">
    <property type="entry name" value="ABC_Gly_betaine_transp_sub-bd"/>
</dbReference>
<sequence length="299" mass="31522">MRLPRRAVLGAIGLATLAACSRNDPIGASSSASRTGLVVGSQQYYSNEIIAECYAQVLEASGIAVTRQFEIGQREVYIDEMTSGKIDLIPEYSGNLLQYFNKDTQVTDRDAVREAVVKALPASLHVLDQADAGDQDSYTVTRASAQEHSMSSIGDLAALGTTITVAANSEFATRPYGPTGLKRLYGVDATVLGVEDSGGPLTVKALLDGKVQAADIYTADPSIASNDLVVLSDPKHLILAQNVTPLASARVDAAAAAAINKVSAQLGQSELQSLNSQSVTKQLKAADIAREWLRAKSLV</sequence>
<dbReference type="AlphaFoldDB" id="A0A068VUP3"/>
<dbReference type="Gene3D" id="3.40.190.10">
    <property type="entry name" value="Periplasmic binding protein-like II"/>
    <property type="match status" value="1"/>
</dbReference>
<dbReference type="GO" id="GO:0022857">
    <property type="term" value="F:transmembrane transporter activity"/>
    <property type="evidence" value="ECO:0007669"/>
    <property type="project" value="InterPro"/>
</dbReference>
<reference evidence="2" key="1">
    <citation type="submission" date="2014-08" db="EMBL/GenBank/DDBJ databases">
        <authorList>
            <person name="Falentin Helene"/>
        </authorList>
    </citation>
    <scope>NUCLEOTIDE SEQUENCE</scope>
</reference>
<dbReference type="PATRIC" id="fig|66712.6.peg.1592"/>
<dbReference type="Pfam" id="PF04069">
    <property type="entry name" value="OpuAC"/>
    <property type="match status" value="1"/>
</dbReference>
<dbReference type="KEGG" id="pfre:RM25_1565"/>
<dbReference type="GO" id="GO:0043190">
    <property type="term" value="C:ATP-binding cassette (ABC) transporter complex"/>
    <property type="evidence" value="ECO:0007669"/>
    <property type="project" value="InterPro"/>
</dbReference>
<evidence type="ECO:0000259" key="1">
    <source>
        <dbReference type="Pfam" id="PF04069"/>
    </source>
</evidence>
<organism evidence="2">
    <name type="scientific">Propionibacterium freudenreichii subsp. freudenreichii</name>
    <dbReference type="NCBI Taxonomy" id="66712"/>
    <lineage>
        <taxon>Bacteria</taxon>
        <taxon>Bacillati</taxon>
        <taxon>Actinomycetota</taxon>
        <taxon>Actinomycetes</taxon>
        <taxon>Propionibacteriales</taxon>
        <taxon>Propionibacteriaceae</taxon>
        <taxon>Propionibacterium</taxon>
    </lineage>
</organism>
<evidence type="ECO:0000313" key="2">
    <source>
        <dbReference type="EMBL" id="CEP26719.1"/>
    </source>
</evidence>
<name>A0A068VUP3_PROFF</name>
<dbReference type="EMBL" id="LM676420">
    <property type="protein sequence ID" value="CEP26719.1"/>
    <property type="molecule type" value="Genomic_DNA"/>
</dbReference>
<accession>A0A068VUP3</accession>
<dbReference type="SUPFAM" id="SSF53850">
    <property type="entry name" value="Periplasmic binding protein-like II"/>
    <property type="match status" value="1"/>
</dbReference>
<feature type="domain" description="ABC-type glycine betaine transport system substrate-binding" evidence="1">
    <location>
        <begin position="37"/>
        <end position="294"/>
    </location>
</feature>